<evidence type="ECO:0000256" key="1">
    <source>
        <dbReference type="ARBA" id="ARBA00022723"/>
    </source>
</evidence>
<dbReference type="PROSITE" id="PS00636">
    <property type="entry name" value="DNAJ_1"/>
    <property type="match status" value="1"/>
</dbReference>
<dbReference type="HAMAP" id="MF_01152">
    <property type="entry name" value="DnaJ"/>
    <property type="match status" value="1"/>
</dbReference>
<dbReference type="PROSITE" id="PS50076">
    <property type="entry name" value="DNAJ_2"/>
    <property type="match status" value="1"/>
</dbReference>
<proteinExistence type="inferred from homology"/>
<dbReference type="GO" id="GO:0008270">
    <property type="term" value="F:zinc ion binding"/>
    <property type="evidence" value="ECO:0007669"/>
    <property type="project" value="UniProtKB-KW"/>
</dbReference>
<dbReference type="OrthoDB" id="550424at2759"/>
<keyword evidence="1 5" id="KW-0479">Metal-binding</keyword>
<dbReference type="InterPro" id="IPR001305">
    <property type="entry name" value="HSP_DnaJ_Cys-rich_dom"/>
</dbReference>
<accession>A0A196SF20</accession>
<dbReference type="Gene3D" id="2.60.260.20">
    <property type="entry name" value="Urease metallochaperone UreE, N-terminal domain"/>
    <property type="match status" value="2"/>
</dbReference>
<feature type="domain" description="CR-type" evidence="8">
    <location>
        <begin position="166"/>
        <end position="249"/>
    </location>
</feature>
<dbReference type="PRINTS" id="PR00625">
    <property type="entry name" value="JDOMAIN"/>
</dbReference>
<feature type="zinc finger region" description="CR-type" evidence="5">
    <location>
        <begin position="166"/>
        <end position="249"/>
    </location>
</feature>
<evidence type="ECO:0000259" key="8">
    <source>
        <dbReference type="PROSITE" id="PS51188"/>
    </source>
</evidence>
<dbReference type="Pfam" id="PF00226">
    <property type="entry name" value="DnaJ"/>
    <property type="match status" value="1"/>
</dbReference>
<evidence type="ECO:0000259" key="7">
    <source>
        <dbReference type="PROSITE" id="PS50076"/>
    </source>
</evidence>
<dbReference type="SMART" id="SM00271">
    <property type="entry name" value="DnaJ"/>
    <property type="match status" value="1"/>
</dbReference>
<dbReference type="GO" id="GO:0006457">
    <property type="term" value="P:protein folding"/>
    <property type="evidence" value="ECO:0007669"/>
    <property type="project" value="InterPro"/>
</dbReference>
<dbReference type="CDD" id="cd10747">
    <property type="entry name" value="DnaJ_C"/>
    <property type="match status" value="1"/>
</dbReference>
<dbReference type="InterPro" id="IPR001623">
    <property type="entry name" value="DnaJ_domain"/>
</dbReference>
<evidence type="ECO:0000256" key="4">
    <source>
        <dbReference type="ARBA" id="ARBA00022833"/>
    </source>
</evidence>
<organism evidence="9 10">
    <name type="scientific">Blastocystis sp. subtype 1 (strain ATCC 50177 / NandII)</name>
    <dbReference type="NCBI Taxonomy" id="478820"/>
    <lineage>
        <taxon>Eukaryota</taxon>
        <taxon>Sar</taxon>
        <taxon>Stramenopiles</taxon>
        <taxon>Bigyra</taxon>
        <taxon>Opalozoa</taxon>
        <taxon>Opalinata</taxon>
        <taxon>Blastocystidae</taxon>
        <taxon>Blastocystis</taxon>
    </lineage>
</organism>
<reference evidence="9 10" key="1">
    <citation type="submission" date="2016-05" db="EMBL/GenBank/DDBJ databases">
        <title>Nuclear genome of Blastocystis sp. subtype 1 NandII.</title>
        <authorList>
            <person name="Gentekaki E."/>
            <person name="Curtis B."/>
            <person name="Stairs C."/>
            <person name="Eme L."/>
            <person name="Herman E."/>
            <person name="Klimes V."/>
            <person name="Arias M.C."/>
            <person name="Elias M."/>
            <person name="Hilliou F."/>
            <person name="Klute M."/>
            <person name="Malik S.-B."/>
            <person name="Pightling A."/>
            <person name="Rachubinski R."/>
            <person name="Salas D."/>
            <person name="Schlacht A."/>
            <person name="Suga H."/>
            <person name="Archibald J."/>
            <person name="Ball S.G."/>
            <person name="Clark G."/>
            <person name="Dacks J."/>
            <person name="Van Der Giezen M."/>
            <person name="Tsaousis A."/>
            <person name="Roger A."/>
        </authorList>
    </citation>
    <scope>NUCLEOTIDE SEQUENCE [LARGE SCALE GENOMIC DNA]</scope>
    <source>
        <strain evidence="10">ATCC 50177 / NandII</strain>
    </source>
</reference>
<dbReference type="SUPFAM" id="SSF57938">
    <property type="entry name" value="DnaJ/Hsp40 cysteine-rich domain"/>
    <property type="match status" value="1"/>
</dbReference>
<dbReference type="InterPro" id="IPR036869">
    <property type="entry name" value="J_dom_sf"/>
</dbReference>
<comment type="caution">
    <text evidence="9">The sequence shown here is derived from an EMBL/GenBank/DDBJ whole genome shotgun (WGS) entry which is preliminary data.</text>
</comment>
<dbReference type="InterPro" id="IPR008971">
    <property type="entry name" value="HSP40/DnaJ_pept-bd"/>
</dbReference>
<dbReference type="Pfam" id="PF01556">
    <property type="entry name" value="DnaJ_C"/>
    <property type="match status" value="1"/>
</dbReference>
<dbReference type="SUPFAM" id="SSF49493">
    <property type="entry name" value="HSP40/DnaJ peptide-binding domain"/>
    <property type="match status" value="2"/>
</dbReference>
<dbReference type="PROSITE" id="PS51188">
    <property type="entry name" value="ZF_CR"/>
    <property type="match status" value="1"/>
</dbReference>
<dbReference type="GO" id="GO:0051082">
    <property type="term" value="F:unfolded protein binding"/>
    <property type="evidence" value="ECO:0007669"/>
    <property type="project" value="InterPro"/>
</dbReference>
<feature type="region of interest" description="Disordered" evidence="6">
    <location>
        <begin position="1"/>
        <end position="25"/>
    </location>
</feature>
<sequence>MSASGFAASGRNGANSNSSPIPGVDPSDYYGILGVERDATPEEIKKAYRKMALKYHPDHGGDAEAFKMVSLAYSVLSDADQKDVYDRYGVEGLQNGGGENEYESFNPFDLFGSFFGSGFSSSMGFGDFNFFDEDSVDSEPKRQRRSTREEDIVQEMDCDLSDLYAGKEKLVQVKHTIVCKACNGRGSRNGGYTQCKKCNGRGVQTRVVKRGFLTSQTQTTCSMCHGTGKFISAANRCSVCHGSGIATETKGLSVRVPPGSLDGDTIRMRGVGNAERGGRPGDVVFVIHELPHDSFMRKGSMLITRMQISLGEALCGFTRTLETVDHRKLRIGSPRGAVVKPNSWKIVEGEGMPKKNGGRGDLLIHFSVQFPESMGEENVQALQKLLGGEEKMEVTEDVCEEVTMKEVDVRKKASLMKEAQVHDYHGESGMYDHMADETSENDCCVY</sequence>
<gene>
    <name evidence="9" type="ORF">AV274_3380</name>
</gene>
<dbReference type="InterPro" id="IPR002939">
    <property type="entry name" value="DnaJ_C"/>
</dbReference>
<dbReference type="EMBL" id="LXWW01000201">
    <property type="protein sequence ID" value="OAO14921.1"/>
    <property type="molecule type" value="Genomic_DNA"/>
</dbReference>
<evidence type="ECO:0000256" key="3">
    <source>
        <dbReference type="ARBA" id="ARBA00022771"/>
    </source>
</evidence>
<feature type="compositionally biased region" description="Low complexity" evidence="6">
    <location>
        <begin position="1"/>
        <end position="19"/>
    </location>
</feature>
<dbReference type="FunFam" id="2.60.260.20:FF:000003">
    <property type="entry name" value="DnaJ subfamily A member 2"/>
    <property type="match status" value="1"/>
</dbReference>
<keyword evidence="4 5" id="KW-0862">Zinc</keyword>
<name>A0A196SF20_BLAHN</name>
<dbReference type="CDD" id="cd10719">
    <property type="entry name" value="DnaJ_zf"/>
    <property type="match status" value="1"/>
</dbReference>
<dbReference type="GO" id="GO:0005524">
    <property type="term" value="F:ATP binding"/>
    <property type="evidence" value="ECO:0007669"/>
    <property type="project" value="InterPro"/>
</dbReference>
<dbReference type="AlphaFoldDB" id="A0A196SF20"/>
<keyword evidence="2" id="KW-0677">Repeat</keyword>
<dbReference type="InterPro" id="IPR012724">
    <property type="entry name" value="DnaJ"/>
</dbReference>
<dbReference type="InterPro" id="IPR018253">
    <property type="entry name" value="DnaJ_domain_CS"/>
</dbReference>
<evidence type="ECO:0000256" key="2">
    <source>
        <dbReference type="ARBA" id="ARBA00022737"/>
    </source>
</evidence>
<dbReference type="InterPro" id="IPR036410">
    <property type="entry name" value="HSP_DnaJ_Cys-rich_dom_sf"/>
</dbReference>
<evidence type="ECO:0000313" key="10">
    <source>
        <dbReference type="Proteomes" id="UP000078348"/>
    </source>
</evidence>
<keyword evidence="10" id="KW-1185">Reference proteome</keyword>
<dbReference type="Gene3D" id="2.10.230.10">
    <property type="entry name" value="Heat shock protein DnaJ, cysteine-rich domain"/>
    <property type="match status" value="1"/>
</dbReference>
<dbReference type="FunFam" id="2.10.230.10:FF:000001">
    <property type="entry name" value="DnaJ subfamily A member 2"/>
    <property type="match status" value="1"/>
</dbReference>
<evidence type="ECO:0000256" key="6">
    <source>
        <dbReference type="SAM" id="MobiDB-lite"/>
    </source>
</evidence>
<dbReference type="SUPFAM" id="SSF46565">
    <property type="entry name" value="Chaperone J-domain"/>
    <property type="match status" value="1"/>
</dbReference>
<dbReference type="Pfam" id="PF00684">
    <property type="entry name" value="DnaJ_CXXCXGXG"/>
    <property type="match status" value="1"/>
</dbReference>
<dbReference type="STRING" id="478820.A0A196SF20"/>
<dbReference type="PANTHER" id="PTHR43888">
    <property type="entry name" value="DNAJ-LIKE-2, ISOFORM A-RELATED"/>
    <property type="match status" value="1"/>
</dbReference>
<dbReference type="InterPro" id="IPR044713">
    <property type="entry name" value="DNJA1/2-like"/>
</dbReference>
<dbReference type="GO" id="GO:0009408">
    <property type="term" value="P:response to heat"/>
    <property type="evidence" value="ECO:0007669"/>
    <property type="project" value="InterPro"/>
</dbReference>
<dbReference type="Gene3D" id="1.10.287.110">
    <property type="entry name" value="DnaJ domain"/>
    <property type="match status" value="1"/>
</dbReference>
<keyword evidence="3 5" id="KW-0863">Zinc-finger</keyword>
<feature type="domain" description="J" evidence="7">
    <location>
        <begin position="28"/>
        <end position="89"/>
    </location>
</feature>
<dbReference type="Proteomes" id="UP000078348">
    <property type="component" value="Unassembled WGS sequence"/>
</dbReference>
<dbReference type="CDD" id="cd06257">
    <property type="entry name" value="DnaJ"/>
    <property type="match status" value="1"/>
</dbReference>
<protein>
    <submittedName>
        <fullName evidence="9">Molecular chaperone DnaJ</fullName>
    </submittedName>
</protein>
<evidence type="ECO:0000313" key="9">
    <source>
        <dbReference type="EMBL" id="OAO14921.1"/>
    </source>
</evidence>
<dbReference type="GO" id="GO:0030544">
    <property type="term" value="F:Hsp70 protein binding"/>
    <property type="evidence" value="ECO:0007669"/>
    <property type="project" value="InterPro"/>
</dbReference>
<evidence type="ECO:0000256" key="5">
    <source>
        <dbReference type="PROSITE-ProRule" id="PRU00546"/>
    </source>
</evidence>